<evidence type="ECO:0000256" key="2">
    <source>
        <dbReference type="SAM" id="Phobius"/>
    </source>
</evidence>
<evidence type="ECO:0000313" key="4">
    <source>
        <dbReference type="Proteomes" id="UP000033220"/>
    </source>
</evidence>
<proteinExistence type="predicted"/>
<dbReference type="EMBL" id="HE663493">
    <property type="protein sequence ID" value="CCG08473.1"/>
    <property type="molecule type" value="Genomic_DNA"/>
</dbReference>
<keyword evidence="2" id="KW-0812">Transmembrane</keyword>
<dbReference type="STRING" id="1150469.RSPPHO_01847"/>
<name>H6SKF8_PARPM</name>
<protein>
    <submittedName>
        <fullName evidence="3">Uncharacterized protein</fullName>
    </submittedName>
</protein>
<sequence>MTAGAARPTRTGQDTGSGLPLEREPQDDTSLPQDPSLDTDKENEGQTEPFPDRDFDPGSPWADTPEDLVISGPQVRSQTPPPAAKRPRGSFLRRPIDPLPLDDPPAAPPPEAKPAKNAKPAAKANKGPVKFREADDNREAKGCATVLVLILVGVGGWFLLKDHLDFSAKSLPTRDEPPPLTHVEALKNKTAVDYEAQSKMVLGRKLTAPPEEPPAAAPPHEPRDPGLKASVAEMTAAPEATSLDAVMSALAAQEVCYEGRKARREPSLYGLAGGFGVSFADPATPAGPPRLEFMPPTDGTAAVLYYASFSEAPIKGFEGREARSVANAPQAISRVILSWVSEVATGTCR</sequence>
<gene>
    <name evidence="3" type="ORF">RSPPHO_01847</name>
</gene>
<dbReference type="KEGG" id="rpm:RSPPHO_01847"/>
<dbReference type="PATRIC" id="fig|1150469.3.peg.2076"/>
<reference evidence="3 4" key="1">
    <citation type="submission" date="2012-02" db="EMBL/GenBank/DDBJ databases">
        <title>Shotgun genome sequence of Phaeospirillum photometricum DSM 122.</title>
        <authorList>
            <person name="Duquesne K."/>
            <person name="Sturgis J."/>
        </authorList>
    </citation>
    <scope>NUCLEOTIDE SEQUENCE [LARGE SCALE GENOMIC DNA]</scope>
    <source>
        <strain evidence="4">DSM122</strain>
    </source>
</reference>
<dbReference type="RefSeq" id="WP_014415108.1">
    <property type="nucleotide sequence ID" value="NC_017059.1"/>
</dbReference>
<dbReference type="AlphaFoldDB" id="H6SKF8"/>
<dbReference type="Proteomes" id="UP000033220">
    <property type="component" value="Chromosome DSM 122"/>
</dbReference>
<feature type="compositionally biased region" description="Basic and acidic residues" evidence="1">
    <location>
        <begin position="38"/>
        <end position="56"/>
    </location>
</feature>
<accession>H6SKF8</accession>
<feature type="compositionally biased region" description="Pro residues" evidence="1">
    <location>
        <begin position="210"/>
        <end position="219"/>
    </location>
</feature>
<dbReference type="eggNOG" id="ENOG502ZQ2P">
    <property type="taxonomic scope" value="Bacteria"/>
</dbReference>
<evidence type="ECO:0000256" key="1">
    <source>
        <dbReference type="SAM" id="MobiDB-lite"/>
    </source>
</evidence>
<dbReference type="HOGENOM" id="CLU_794274_0_0_5"/>
<evidence type="ECO:0000313" key="3">
    <source>
        <dbReference type="EMBL" id="CCG08473.1"/>
    </source>
</evidence>
<dbReference type="OrthoDB" id="7361071at2"/>
<feature type="region of interest" description="Disordered" evidence="1">
    <location>
        <begin position="207"/>
        <end position="227"/>
    </location>
</feature>
<feature type="transmembrane region" description="Helical" evidence="2">
    <location>
        <begin position="142"/>
        <end position="160"/>
    </location>
</feature>
<organism evidence="3 4">
    <name type="scientific">Pararhodospirillum photometricum DSM 122</name>
    <dbReference type="NCBI Taxonomy" id="1150469"/>
    <lineage>
        <taxon>Bacteria</taxon>
        <taxon>Pseudomonadati</taxon>
        <taxon>Pseudomonadota</taxon>
        <taxon>Alphaproteobacteria</taxon>
        <taxon>Rhodospirillales</taxon>
        <taxon>Rhodospirillaceae</taxon>
        <taxon>Pararhodospirillum</taxon>
    </lineage>
</organism>
<feature type="compositionally biased region" description="Low complexity" evidence="1">
    <location>
        <begin position="115"/>
        <end position="126"/>
    </location>
</feature>
<keyword evidence="2" id="KW-0472">Membrane</keyword>
<feature type="compositionally biased region" description="Pro residues" evidence="1">
    <location>
        <begin position="97"/>
        <end position="112"/>
    </location>
</feature>
<feature type="region of interest" description="Disordered" evidence="1">
    <location>
        <begin position="1"/>
        <end position="135"/>
    </location>
</feature>
<keyword evidence="2" id="KW-1133">Transmembrane helix</keyword>
<keyword evidence="4" id="KW-1185">Reference proteome</keyword>